<name>A0A0B7B953_9EUPU</name>
<sequence length="57" mass="6345">MRLSHTSRGLTGVQHLVVLGKDHLNITIRVIKMVKKNVCKQTEQCSSDTVDILKNTG</sequence>
<dbReference type="AlphaFoldDB" id="A0A0B7B953"/>
<feature type="non-terminal residue" evidence="1">
    <location>
        <position position="57"/>
    </location>
</feature>
<reference evidence="1" key="1">
    <citation type="submission" date="2014-12" db="EMBL/GenBank/DDBJ databases">
        <title>Insight into the proteome of Arion vulgaris.</title>
        <authorList>
            <person name="Aradska J."/>
            <person name="Bulat T."/>
            <person name="Smidak R."/>
            <person name="Sarate P."/>
            <person name="Gangsoo J."/>
            <person name="Sialana F."/>
            <person name="Bilban M."/>
            <person name="Lubec G."/>
        </authorList>
    </citation>
    <scope>NUCLEOTIDE SEQUENCE</scope>
    <source>
        <tissue evidence="1">Skin</tissue>
    </source>
</reference>
<gene>
    <name evidence="1" type="primary">ORF170921</name>
</gene>
<proteinExistence type="predicted"/>
<organism evidence="1">
    <name type="scientific">Arion vulgaris</name>
    <dbReference type="NCBI Taxonomy" id="1028688"/>
    <lineage>
        <taxon>Eukaryota</taxon>
        <taxon>Metazoa</taxon>
        <taxon>Spiralia</taxon>
        <taxon>Lophotrochozoa</taxon>
        <taxon>Mollusca</taxon>
        <taxon>Gastropoda</taxon>
        <taxon>Heterobranchia</taxon>
        <taxon>Euthyneura</taxon>
        <taxon>Panpulmonata</taxon>
        <taxon>Eupulmonata</taxon>
        <taxon>Stylommatophora</taxon>
        <taxon>Helicina</taxon>
        <taxon>Arionoidea</taxon>
        <taxon>Arionidae</taxon>
        <taxon>Arion</taxon>
    </lineage>
</organism>
<dbReference type="EMBL" id="HACG01042557">
    <property type="protein sequence ID" value="CEK89422.1"/>
    <property type="molecule type" value="Transcribed_RNA"/>
</dbReference>
<accession>A0A0B7B953</accession>
<protein>
    <submittedName>
        <fullName evidence="1">Uncharacterized protein</fullName>
    </submittedName>
</protein>
<evidence type="ECO:0000313" key="1">
    <source>
        <dbReference type="EMBL" id="CEK89422.1"/>
    </source>
</evidence>